<dbReference type="InterPro" id="IPR045851">
    <property type="entry name" value="AMP-bd_C_sf"/>
</dbReference>
<dbReference type="HAMAP" id="MF_00731">
    <property type="entry name" value="MenE"/>
    <property type="match status" value="1"/>
</dbReference>
<protein>
    <recommendedName>
        <fullName evidence="5">2-succinylbenzoate--CoA ligase</fullName>
        <ecNumber evidence="5">6.2.1.26</ecNumber>
    </recommendedName>
    <alternativeName>
        <fullName evidence="5">o-succinylbenzoyl-CoA synthetase</fullName>
        <shortName evidence="5">OSB-CoA synthetase</shortName>
    </alternativeName>
</protein>
<comment type="pathway">
    <text evidence="5">Quinol/quinone metabolism; menaquinone biosynthesis.</text>
</comment>
<dbReference type="RefSeq" id="WP_160909536.1">
    <property type="nucleotide sequence ID" value="NZ_WMEQ01000005.1"/>
</dbReference>
<dbReference type="PANTHER" id="PTHR43767">
    <property type="entry name" value="LONG-CHAIN-FATTY-ACID--COA LIGASE"/>
    <property type="match status" value="1"/>
</dbReference>
<dbReference type="UniPathway" id="UPA01057">
    <property type="reaction ID" value="UER00166"/>
</dbReference>
<dbReference type="SUPFAM" id="SSF56801">
    <property type="entry name" value="Acetyl-CoA synthetase-like"/>
    <property type="match status" value="1"/>
</dbReference>
<evidence type="ECO:0000256" key="3">
    <source>
        <dbReference type="ARBA" id="ARBA00022741"/>
    </source>
</evidence>
<evidence type="ECO:0000259" key="6">
    <source>
        <dbReference type="Pfam" id="PF00501"/>
    </source>
</evidence>
<dbReference type="InterPro" id="IPR020845">
    <property type="entry name" value="AMP-binding_CS"/>
</dbReference>
<dbReference type="PROSITE" id="PS00455">
    <property type="entry name" value="AMP_BINDING"/>
    <property type="match status" value="1"/>
</dbReference>
<evidence type="ECO:0000256" key="4">
    <source>
        <dbReference type="ARBA" id="ARBA00022840"/>
    </source>
</evidence>
<keyword evidence="2 5" id="KW-0436">Ligase</keyword>
<gene>
    <name evidence="5 8" type="primary">menE</name>
    <name evidence="8" type="ORF">GLW05_09310</name>
</gene>
<dbReference type="GO" id="GO:0009234">
    <property type="term" value="P:menaquinone biosynthetic process"/>
    <property type="evidence" value="ECO:0007669"/>
    <property type="project" value="UniProtKB-UniRule"/>
</dbReference>
<dbReference type="InterPro" id="IPR025110">
    <property type="entry name" value="AMP-bd_C"/>
</dbReference>
<dbReference type="Pfam" id="PF00501">
    <property type="entry name" value="AMP-binding"/>
    <property type="match status" value="1"/>
</dbReference>
<dbReference type="Pfam" id="PF13193">
    <property type="entry name" value="AMP-binding_C"/>
    <property type="match status" value="1"/>
</dbReference>
<dbReference type="Gene3D" id="3.40.50.12780">
    <property type="entry name" value="N-terminal domain of ligase-like"/>
    <property type="match status" value="1"/>
</dbReference>
<accession>A0A6I4ZY45</accession>
<feature type="domain" description="AMP-dependent synthetase/ligase" evidence="6">
    <location>
        <begin position="10"/>
        <end position="356"/>
    </location>
</feature>
<dbReference type="InterPro" id="IPR042099">
    <property type="entry name" value="ANL_N_sf"/>
</dbReference>
<comment type="pathway">
    <text evidence="5">Quinol/quinone metabolism; 1,4-dihydroxy-2-naphthoate biosynthesis; 1,4-dihydroxy-2-naphthoate from chorismate: step 5/7.</text>
</comment>
<evidence type="ECO:0000313" key="9">
    <source>
        <dbReference type="Proteomes" id="UP000468638"/>
    </source>
</evidence>
<dbReference type="NCBIfam" id="TIGR01923">
    <property type="entry name" value="menE"/>
    <property type="match status" value="1"/>
</dbReference>
<keyword evidence="3 5" id="KW-0547">Nucleotide-binding</keyword>
<proteinExistence type="inferred from homology"/>
<dbReference type="EMBL" id="WMEQ01000005">
    <property type="protein sequence ID" value="MYL33796.1"/>
    <property type="molecule type" value="Genomic_DNA"/>
</dbReference>
<dbReference type="FunFam" id="3.30.300.30:FF:000008">
    <property type="entry name" value="2,3-dihydroxybenzoate-AMP ligase"/>
    <property type="match status" value="1"/>
</dbReference>
<dbReference type="UniPathway" id="UPA00079"/>
<keyword evidence="1 5" id="KW-0474">Menaquinone biosynthesis</keyword>
<evidence type="ECO:0000256" key="5">
    <source>
        <dbReference type="HAMAP-Rule" id="MF_00731"/>
    </source>
</evidence>
<comment type="similarity">
    <text evidence="5">Belongs to the ATP-dependent AMP-binding enzyme family. MenE subfamily.</text>
</comment>
<dbReference type="InterPro" id="IPR000873">
    <property type="entry name" value="AMP-dep_synth/lig_dom"/>
</dbReference>
<dbReference type="GO" id="GO:0008756">
    <property type="term" value="F:o-succinylbenzoate-CoA ligase activity"/>
    <property type="evidence" value="ECO:0007669"/>
    <property type="project" value="UniProtKB-UniRule"/>
</dbReference>
<comment type="catalytic activity">
    <reaction evidence="5">
        <text>2-succinylbenzoate + ATP + CoA = 2-succinylbenzoyl-CoA + AMP + diphosphate</text>
        <dbReference type="Rhea" id="RHEA:17009"/>
        <dbReference type="ChEBI" id="CHEBI:18325"/>
        <dbReference type="ChEBI" id="CHEBI:30616"/>
        <dbReference type="ChEBI" id="CHEBI:33019"/>
        <dbReference type="ChEBI" id="CHEBI:57287"/>
        <dbReference type="ChEBI" id="CHEBI:57364"/>
        <dbReference type="ChEBI" id="CHEBI:456215"/>
        <dbReference type="EC" id="6.2.1.26"/>
    </reaction>
</comment>
<name>A0A6I4ZY45_9BACI</name>
<sequence length="498" mass="55836">MNAETIPHWLEKRVELTPERVAIHTQENSITFRELRKQSLCMAGKLASLGVKKGSHVAIYANNSLDFVRFVHAISYIGAVAVFLNTRLTQKEIRFQLEDAKCELVIYEQNLSSIIEPLGQEMPIRVHSFKDVSKQLEAPFKAQQEVRLDDIYTILYTSGTTGNPKGVMLTYGNHWWSAVSSALNLGLSEEDQWLATLPLFHVGGLSLLFKNVIYGMPITLLTSFDEQEIHKAIMEKGVTIVSVVSVMLKRLLSQLDAGETYPTSFRCMLLGGGPAPKPLLEEAASKHVPVIQTYGMTETSSQIVTLSAQDALRKIGSAGKPLFPAQLNIINDQQNTKDQSIGEIVVKGPMVTSGYYKRPETNEYTIKDKWLYTGDLGYVDDEGFLYVVDRRKDLIISGGENIYPAEIEEVLAGLDSIKEVGVIGQEDDRWGEVPVAFVVFHEGVSLSTEEILSYCARSLAKYKIPKMIYFEDHLPRNASNKLLRRDLAKWLKQRGEME</sequence>
<comment type="function">
    <text evidence="5">Converts 2-succinylbenzoate (OSB) to 2-succinylbenzoyl-CoA (OSB-CoA).</text>
</comment>
<evidence type="ECO:0000256" key="1">
    <source>
        <dbReference type="ARBA" id="ARBA00022428"/>
    </source>
</evidence>
<feature type="domain" description="AMP-binding enzyme C-terminal" evidence="7">
    <location>
        <begin position="406"/>
        <end position="481"/>
    </location>
</feature>
<organism evidence="8 9">
    <name type="scientific">Pontibacillus yanchengensis</name>
    <dbReference type="NCBI Taxonomy" id="462910"/>
    <lineage>
        <taxon>Bacteria</taxon>
        <taxon>Bacillati</taxon>
        <taxon>Bacillota</taxon>
        <taxon>Bacilli</taxon>
        <taxon>Bacillales</taxon>
        <taxon>Bacillaceae</taxon>
        <taxon>Pontibacillus</taxon>
    </lineage>
</organism>
<evidence type="ECO:0000313" key="8">
    <source>
        <dbReference type="EMBL" id="MYL33796.1"/>
    </source>
</evidence>
<dbReference type="AlphaFoldDB" id="A0A6I4ZY45"/>
<dbReference type="GO" id="GO:0005524">
    <property type="term" value="F:ATP binding"/>
    <property type="evidence" value="ECO:0007669"/>
    <property type="project" value="UniProtKB-KW"/>
</dbReference>
<dbReference type="OrthoDB" id="9762242at2"/>
<dbReference type="PANTHER" id="PTHR43767:SF1">
    <property type="entry name" value="NONRIBOSOMAL PEPTIDE SYNTHASE PES1 (EUROFUNG)-RELATED"/>
    <property type="match status" value="1"/>
</dbReference>
<evidence type="ECO:0000256" key="2">
    <source>
        <dbReference type="ARBA" id="ARBA00022598"/>
    </source>
</evidence>
<dbReference type="Proteomes" id="UP000468638">
    <property type="component" value="Unassembled WGS sequence"/>
</dbReference>
<dbReference type="NCBIfam" id="NF002966">
    <property type="entry name" value="PRK03640.1"/>
    <property type="match status" value="1"/>
</dbReference>
<dbReference type="InterPro" id="IPR050237">
    <property type="entry name" value="ATP-dep_AMP-bd_enzyme"/>
</dbReference>
<dbReference type="InterPro" id="IPR010192">
    <property type="entry name" value="MenE"/>
</dbReference>
<reference evidence="8 9" key="1">
    <citation type="submission" date="2019-11" db="EMBL/GenBank/DDBJ databases">
        <title>Genome sequences of 17 halophilic strains isolated from different environments.</title>
        <authorList>
            <person name="Furrow R.E."/>
        </authorList>
    </citation>
    <scope>NUCLEOTIDE SEQUENCE [LARGE SCALE GENOMIC DNA]</scope>
    <source>
        <strain evidence="8 9">22514_16_FS</strain>
    </source>
</reference>
<dbReference type="EC" id="6.2.1.26" evidence="5"/>
<evidence type="ECO:0000259" key="7">
    <source>
        <dbReference type="Pfam" id="PF13193"/>
    </source>
</evidence>
<comment type="caution">
    <text evidence="8">The sequence shown here is derived from an EMBL/GenBank/DDBJ whole genome shotgun (WGS) entry which is preliminary data.</text>
</comment>
<keyword evidence="4 5" id="KW-0067">ATP-binding</keyword>
<dbReference type="Gene3D" id="3.30.300.30">
    <property type="match status" value="1"/>
</dbReference>